<evidence type="ECO:0000256" key="3">
    <source>
        <dbReference type="ARBA" id="ARBA00022692"/>
    </source>
</evidence>
<evidence type="ECO:0000256" key="8">
    <source>
        <dbReference type="ARBA" id="ARBA00023224"/>
    </source>
</evidence>
<evidence type="ECO:0000259" key="10">
    <source>
        <dbReference type="PROSITE" id="PS50262"/>
    </source>
</evidence>
<dbReference type="AlphaFoldDB" id="A0A915KU27"/>
<feature type="transmembrane region" description="Helical" evidence="9">
    <location>
        <begin position="26"/>
        <end position="51"/>
    </location>
</feature>
<evidence type="ECO:0000313" key="11">
    <source>
        <dbReference type="Proteomes" id="UP000887565"/>
    </source>
</evidence>
<evidence type="ECO:0000256" key="5">
    <source>
        <dbReference type="ARBA" id="ARBA00023040"/>
    </source>
</evidence>
<dbReference type="GO" id="GO:0004930">
    <property type="term" value="F:G protein-coupled receptor activity"/>
    <property type="evidence" value="ECO:0007669"/>
    <property type="project" value="UniProtKB-KW"/>
</dbReference>
<feature type="transmembrane region" description="Helical" evidence="9">
    <location>
        <begin position="152"/>
        <end position="176"/>
    </location>
</feature>
<dbReference type="WBParaSite" id="nRc.2.0.1.t42289-RA">
    <property type="protein sequence ID" value="nRc.2.0.1.t42289-RA"/>
    <property type="gene ID" value="nRc.2.0.1.g42289"/>
</dbReference>
<keyword evidence="6 9" id="KW-0472">Membrane</keyword>
<keyword evidence="11" id="KW-1185">Reference proteome</keyword>
<dbReference type="InterPro" id="IPR000276">
    <property type="entry name" value="GPCR_Rhodpsn"/>
</dbReference>
<evidence type="ECO:0000256" key="4">
    <source>
        <dbReference type="ARBA" id="ARBA00022989"/>
    </source>
</evidence>
<reference evidence="12" key="1">
    <citation type="submission" date="2022-11" db="UniProtKB">
        <authorList>
            <consortium name="WormBaseParasite"/>
        </authorList>
    </citation>
    <scope>IDENTIFICATION</scope>
</reference>
<dbReference type="Proteomes" id="UP000887565">
    <property type="component" value="Unplaced"/>
</dbReference>
<feature type="domain" description="G-protein coupled receptors family 1 profile" evidence="10">
    <location>
        <begin position="41"/>
        <end position="83"/>
    </location>
</feature>
<protein>
    <submittedName>
        <fullName evidence="12">G-protein coupled receptors family 1 profile domain-containing protein</fullName>
    </submittedName>
</protein>
<evidence type="ECO:0000256" key="1">
    <source>
        <dbReference type="ARBA" id="ARBA00004651"/>
    </source>
</evidence>
<proteinExistence type="predicted"/>
<dbReference type="GO" id="GO:0005886">
    <property type="term" value="C:plasma membrane"/>
    <property type="evidence" value="ECO:0007669"/>
    <property type="project" value="UniProtKB-SubCell"/>
</dbReference>
<dbReference type="InterPro" id="IPR017452">
    <property type="entry name" value="GPCR_Rhodpsn_7TM"/>
</dbReference>
<dbReference type="Pfam" id="PF00001">
    <property type="entry name" value="7tm_1"/>
    <property type="match status" value="1"/>
</dbReference>
<evidence type="ECO:0000256" key="6">
    <source>
        <dbReference type="ARBA" id="ARBA00023136"/>
    </source>
</evidence>
<dbReference type="Gene3D" id="1.20.1070.10">
    <property type="entry name" value="Rhodopsin 7-helix transmembrane proteins"/>
    <property type="match status" value="2"/>
</dbReference>
<evidence type="ECO:0000256" key="2">
    <source>
        <dbReference type="ARBA" id="ARBA00022475"/>
    </source>
</evidence>
<sequence length="273" mass="30114">MGNLTTNLTSPTNVDENNGTATNLNYGYLTLSVVPFTAVFGNILVIVCVVLNRHLKQHLTNRIIASLAFCDLAVGLLVMPFAILLKVGSEFLTNQLGHIEGEAMNILLKITKILCSGIPCRIPMQSILIAVPVVAAQSTVDLERCSLQNAHYMIYSSMLSFYIPAAALAFLYIKLFQRLKRRERFREAMKQFSSLAHMVKSTFPPPAAGNEQDGVVMPAAEKALPASYGRSAMNLECQKDSHSKDYGYKFSVKTYYDILANCDGVTKMSICKE</sequence>
<keyword evidence="5" id="KW-0297">G-protein coupled receptor</keyword>
<dbReference type="PROSITE" id="PS50262">
    <property type="entry name" value="G_PROTEIN_RECEP_F1_2"/>
    <property type="match status" value="1"/>
</dbReference>
<evidence type="ECO:0000256" key="9">
    <source>
        <dbReference type="SAM" id="Phobius"/>
    </source>
</evidence>
<keyword evidence="8" id="KW-0807">Transducer</keyword>
<keyword evidence="4 9" id="KW-1133">Transmembrane helix</keyword>
<organism evidence="11 12">
    <name type="scientific">Romanomermis culicivorax</name>
    <name type="common">Nematode worm</name>
    <dbReference type="NCBI Taxonomy" id="13658"/>
    <lineage>
        <taxon>Eukaryota</taxon>
        <taxon>Metazoa</taxon>
        <taxon>Ecdysozoa</taxon>
        <taxon>Nematoda</taxon>
        <taxon>Enoplea</taxon>
        <taxon>Dorylaimia</taxon>
        <taxon>Mermithida</taxon>
        <taxon>Mermithoidea</taxon>
        <taxon>Mermithidae</taxon>
        <taxon>Romanomermis</taxon>
    </lineage>
</organism>
<feature type="transmembrane region" description="Helical" evidence="9">
    <location>
        <begin position="63"/>
        <end position="85"/>
    </location>
</feature>
<comment type="subcellular location">
    <subcellularLocation>
        <location evidence="1">Cell membrane</location>
        <topology evidence="1">Multi-pass membrane protein</topology>
    </subcellularLocation>
</comment>
<keyword evidence="7" id="KW-0675">Receptor</keyword>
<evidence type="ECO:0000256" key="7">
    <source>
        <dbReference type="ARBA" id="ARBA00023170"/>
    </source>
</evidence>
<keyword evidence="3 9" id="KW-0812">Transmembrane</keyword>
<accession>A0A915KU27</accession>
<dbReference type="PANTHER" id="PTHR24248">
    <property type="entry name" value="ADRENERGIC RECEPTOR-RELATED G-PROTEIN COUPLED RECEPTOR"/>
    <property type="match status" value="1"/>
</dbReference>
<name>A0A915KU27_ROMCU</name>
<keyword evidence="2" id="KW-1003">Cell membrane</keyword>
<evidence type="ECO:0000313" key="12">
    <source>
        <dbReference type="WBParaSite" id="nRc.2.0.1.t42289-RA"/>
    </source>
</evidence>
<dbReference type="SUPFAM" id="SSF81321">
    <property type="entry name" value="Family A G protein-coupled receptor-like"/>
    <property type="match status" value="1"/>
</dbReference>
<dbReference type="PRINTS" id="PR00237">
    <property type="entry name" value="GPCRRHODOPSN"/>
</dbReference>